<feature type="domain" description="GH10" evidence="5">
    <location>
        <begin position="209"/>
        <end position="506"/>
    </location>
</feature>
<dbReference type="InterPro" id="IPR017853">
    <property type="entry name" value="GH"/>
</dbReference>
<dbReference type="SUPFAM" id="SSF49785">
    <property type="entry name" value="Galactose-binding domain-like"/>
    <property type="match status" value="1"/>
</dbReference>
<dbReference type="InterPro" id="IPR001000">
    <property type="entry name" value="GH10_dom"/>
</dbReference>
<dbReference type="OrthoDB" id="3055998at2759"/>
<comment type="caution">
    <text evidence="6">The sequence shown here is derived from an EMBL/GenBank/DDBJ whole genome shotgun (WGS) entry which is preliminary data.</text>
</comment>
<keyword evidence="2" id="KW-0378">Hydrolase</keyword>
<evidence type="ECO:0000313" key="6">
    <source>
        <dbReference type="EMBL" id="KAD6795595.1"/>
    </source>
</evidence>
<dbReference type="Proteomes" id="UP000326396">
    <property type="component" value="Linkage Group LG11"/>
</dbReference>
<evidence type="ECO:0000256" key="3">
    <source>
        <dbReference type="ARBA" id="ARBA00023277"/>
    </source>
</evidence>
<evidence type="ECO:0000313" key="7">
    <source>
        <dbReference type="Proteomes" id="UP000326396"/>
    </source>
</evidence>
<reference evidence="6 7" key="1">
    <citation type="submission" date="2019-05" db="EMBL/GenBank/DDBJ databases">
        <title>Mikania micrantha, genome provides insights into the molecular mechanism of rapid growth.</title>
        <authorList>
            <person name="Liu B."/>
        </authorList>
    </citation>
    <scope>NUCLEOTIDE SEQUENCE [LARGE SCALE GENOMIC DNA]</scope>
    <source>
        <strain evidence="6">NLD-2019</strain>
        <tissue evidence="6">Leaf</tissue>
    </source>
</reference>
<organism evidence="6 7">
    <name type="scientific">Mikania micrantha</name>
    <name type="common">bitter vine</name>
    <dbReference type="NCBI Taxonomy" id="192012"/>
    <lineage>
        <taxon>Eukaryota</taxon>
        <taxon>Viridiplantae</taxon>
        <taxon>Streptophyta</taxon>
        <taxon>Embryophyta</taxon>
        <taxon>Tracheophyta</taxon>
        <taxon>Spermatophyta</taxon>
        <taxon>Magnoliopsida</taxon>
        <taxon>eudicotyledons</taxon>
        <taxon>Gunneridae</taxon>
        <taxon>Pentapetalae</taxon>
        <taxon>asterids</taxon>
        <taxon>campanulids</taxon>
        <taxon>Asterales</taxon>
        <taxon>Asteraceae</taxon>
        <taxon>Asteroideae</taxon>
        <taxon>Heliantheae alliance</taxon>
        <taxon>Eupatorieae</taxon>
        <taxon>Mikania</taxon>
    </lineage>
</organism>
<evidence type="ECO:0000259" key="5">
    <source>
        <dbReference type="PROSITE" id="PS51760"/>
    </source>
</evidence>
<gene>
    <name evidence="6" type="ORF">E3N88_06491</name>
</gene>
<dbReference type="PANTHER" id="PTHR31490">
    <property type="entry name" value="GLYCOSYL HYDROLASE"/>
    <property type="match status" value="1"/>
</dbReference>
<keyword evidence="7" id="KW-1185">Reference proteome</keyword>
<dbReference type="PANTHER" id="PTHR31490:SF83">
    <property type="entry name" value="EXOGLUCANASE_XYLANASE-LIKE ISOFORM X1"/>
    <property type="match status" value="1"/>
</dbReference>
<keyword evidence="4" id="KW-0624">Polysaccharide degradation</keyword>
<evidence type="ECO:0000256" key="2">
    <source>
        <dbReference type="ARBA" id="ARBA00022801"/>
    </source>
</evidence>
<dbReference type="Pfam" id="PF00331">
    <property type="entry name" value="Glyco_hydro_10"/>
    <property type="match status" value="2"/>
</dbReference>
<evidence type="ECO:0000256" key="1">
    <source>
        <dbReference type="ARBA" id="ARBA00007495"/>
    </source>
</evidence>
<dbReference type="InterPro" id="IPR008979">
    <property type="entry name" value="Galactose-bd-like_sf"/>
</dbReference>
<dbReference type="AlphaFoldDB" id="A0A5N6PQV6"/>
<evidence type="ECO:0000256" key="4">
    <source>
        <dbReference type="ARBA" id="ARBA00023326"/>
    </source>
</evidence>
<protein>
    <recommendedName>
        <fullName evidence="5">GH10 domain-containing protein</fullName>
    </recommendedName>
</protein>
<accession>A0A5N6PQV6</accession>
<dbReference type="GO" id="GO:0031176">
    <property type="term" value="F:endo-1,4-beta-xylanase activity"/>
    <property type="evidence" value="ECO:0007669"/>
    <property type="project" value="UniProtKB-ARBA"/>
</dbReference>
<proteinExistence type="inferred from homology"/>
<dbReference type="GO" id="GO:0000272">
    <property type="term" value="P:polysaccharide catabolic process"/>
    <property type="evidence" value="ECO:0007669"/>
    <property type="project" value="UniProtKB-KW"/>
</dbReference>
<dbReference type="SMART" id="SM00633">
    <property type="entry name" value="Glyco_10"/>
    <property type="match status" value="2"/>
</dbReference>
<keyword evidence="3" id="KW-0119">Carbohydrate metabolism</keyword>
<name>A0A5N6PQV6_9ASTR</name>
<comment type="similarity">
    <text evidence="1">Belongs to the glycosyl hydrolase 10 (cellulase F) family.</text>
</comment>
<sequence length="1138" mass="129380">MRGKTERRERRRDRTKHRDFVTVDEVTGGTGVVVDQNSPDMRRPEFCQLEPEDPLYNGGILENEVATMELVAEDNGTTTSWPAFVLPNLTPSRFYSFSSWIKIYGSNSSLVTARLMSGNSSRSCVGTVIARHDCWSFLKGGFYINSDSNPSLLYFQNSDDKEISITISSASLQPFTKEQWSLQQQYKINTERKRAITVHVSDKQGERLQGAAVRVEQVSKDFPFGSAINNYIIGNLPYQKWFVERFNAAVFENELKWAATEPEQGVYNYTLADKMLDFVRANQIVARGHNIFWEDPKYIPSWVLNLTSPELELAVKNRIMGLMTRYKDEFVHWDVSNEFLHFSFYEDKLGENATYEFFKVAHQADPLATLFMNDFNVVESCKDVKSTVDAYISKMRHLRRYGVWMDGIGLESHFEVPNLPLMRAILDKFATLQLPIWLTEVDISNEFDQDQQATYLEEVLREGFSHPSVNGIMLWSALNKKGKCYQMCLTDTNFNNLPAGDVVDKLLKEWQTGVINSQTDEHGAFSFYGYLGEYTITASFGGKATSSTFSLILDDEAAELSRHEWLQFEPGTVVAVRCRRLLRMSVWALCNFDWGVLADAGQAEQARAILGEDSPWTRLFDTTDLPTYRLITCKSEPEDPLYSGGIIVGQNQSESSTFMLPNLLGDTIYSFSSWVKINGSNATPIKASLTLDNDTKMCIGNVVAKSECWSFMKGGFVLDSPMDNVIVYFLDSYGNRINVTLASTSLQPFTHQEWLKDQEMSIDKERKRMATIHVSDVDGKMIKGATIVVEQINRGFPFGSAISKTILGNSPYQKWFLERFNAAVFENELKWCETEPEQGSINYTIPDLMLDFVRANRITVRGHNIFWEDPKYIPSWVQNLTGDTLHSAVKSRIRSLMTHYKNQFVHWDVSNEMLHFDFYEQRLGSNTSLEMFELAHETDPSARLFMNDFNVVETCGDLNASASAYAARMKEVEEGGVVMDGVGLEGHFTTPNHALIRGVLDQLATLQLPIWLTEVDISNTFDQDTQGKYLEVVLREVYSHPSVNGVMLWTAMDPNGCYQMCLTDPNFQNLPAGDVVDRLLLKEWSTGVVNGQSDEDGNFSFDGFLGEHMVNVEFENWSSNSTFFIYKGDETIHFSIQL</sequence>
<dbReference type="InterPro" id="IPR044846">
    <property type="entry name" value="GH10"/>
</dbReference>
<dbReference type="PRINTS" id="PR00134">
    <property type="entry name" value="GLHYDRLASE10"/>
</dbReference>
<dbReference type="Gene3D" id="2.60.120.260">
    <property type="entry name" value="Galactose-binding domain-like"/>
    <property type="match status" value="1"/>
</dbReference>
<dbReference type="PROSITE" id="PS51760">
    <property type="entry name" value="GH10_2"/>
    <property type="match status" value="2"/>
</dbReference>
<dbReference type="EMBL" id="SZYD01000003">
    <property type="protein sequence ID" value="KAD6795595.1"/>
    <property type="molecule type" value="Genomic_DNA"/>
</dbReference>
<feature type="domain" description="GH10" evidence="5">
    <location>
        <begin position="783"/>
        <end position="1079"/>
    </location>
</feature>
<dbReference type="Gene3D" id="3.20.20.80">
    <property type="entry name" value="Glycosidases"/>
    <property type="match status" value="2"/>
</dbReference>
<dbReference type="SUPFAM" id="SSF51445">
    <property type="entry name" value="(Trans)glycosidases"/>
    <property type="match status" value="2"/>
</dbReference>